<name>A0A0S4KL91_BODSA</name>
<dbReference type="EMBL" id="CYKH01001840">
    <property type="protein sequence ID" value="CUI15128.1"/>
    <property type="molecule type" value="Genomic_DNA"/>
</dbReference>
<comment type="similarity">
    <text evidence="3 12">Belongs to the NadC/ModD family.</text>
</comment>
<reference evidence="16" key="1">
    <citation type="submission" date="2015-09" db="EMBL/GenBank/DDBJ databases">
        <authorList>
            <consortium name="Pathogen Informatics"/>
        </authorList>
    </citation>
    <scope>NUCLEOTIDE SEQUENCE [LARGE SCALE GENOMIC DNA]</scope>
    <source>
        <strain evidence="16">Lake Konstanz</strain>
    </source>
</reference>
<feature type="domain" description="Quinolinate phosphoribosyl transferase C-terminal" evidence="13">
    <location>
        <begin position="118"/>
        <end position="290"/>
    </location>
</feature>
<dbReference type="GO" id="GO:0005737">
    <property type="term" value="C:cytoplasm"/>
    <property type="evidence" value="ECO:0007669"/>
    <property type="project" value="TreeGrafter"/>
</dbReference>
<dbReference type="UniPathway" id="UPA00253">
    <property type="reaction ID" value="UER00331"/>
</dbReference>
<dbReference type="SUPFAM" id="SSF54675">
    <property type="entry name" value="Nicotinate/Quinolinate PRTase N-terminal domain-like"/>
    <property type="match status" value="1"/>
</dbReference>
<dbReference type="Proteomes" id="UP000051952">
    <property type="component" value="Unassembled WGS sequence"/>
</dbReference>
<evidence type="ECO:0000256" key="6">
    <source>
        <dbReference type="ARBA" id="ARBA00020990"/>
    </source>
</evidence>
<accession>A0A0S4KL91</accession>
<dbReference type="AlphaFoldDB" id="A0A0S4KL91"/>
<evidence type="ECO:0000256" key="7">
    <source>
        <dbReference type="ARBA" id="ARBA00022642"/>
    </source>
</evidence>
<evidence type="ECO:0000256" key="3">
    <source>
        <dbReference type="ARBA" id="ARBA00009400"/>
    </source>
</evidence>
<dbReference type="Gene3D" id="3.20.20.70">
    <property type="entry name" value="Aldolase class I"/>
    <property type="match status" value="1"/>
</dbReference>
<dbReference type="PANTHER" id="PTHR32179">
    <property type="entry name" value="NICOTINATE-NUCLEOTIDE PYROPHOSPHORYLASE [CARBOXYLATING]"/>
    <property type="match status" value="1"/>
</dbReference>
<dbReference type="InterPro" id="IPR027277">
    <property type="entry name" value="NadC/ModD"/>
</dbReference>
<evidence type="ECO:0000259" key="14">
    <source>
        <dbReference type="Pfam" id="PF02749"/>
    </source>
</evidence>
<dbReference type="GO" id="GO:0034213">
    <property type="term" value="P:quinolinate catabolic process"/>
    <property type="evidence" value="ECO:0007669"/>
    <property type="project" value="TreeGrafter"/>
</dbReference>
<proteinExistence type="inferred from homology"/>
<dbReference type="GO" id="GO:0004514">
    <property type="term" value="F:nicotinate-nucleotide diphosphorylase (carboxylating) activity"/>
    <property type="evidence" value="ECO:0007669"/>
    <property type="project" value="UniProtKB-EC"/>
</dbReference>
<dbReference type="NCBIfam" id="TIGR00078">
    <property type="entry name" value="nadC"/>
    <property type="match status" value="1"/>
</dbReference>
<dbReference type="OrthoDB" id="10067394at2759"/>
<keyword evidence="8 12" id="KW-0328">Glycosyltransferase</keyword>
<evidence type="ECO:0000256" key="8">
    <source>
        <dbReference type="ARBA" id="ARBA00022676"/>
    </source>
</evidence>
<evidence type="ECO:0000256" key="2">
    <source>
        <dbReference type="ARBA" id="ARBA00004893"/>
    </source>
</evidence>
<dbReference type="Gene3D" id="3.90.1170.20">
    <property type="entry name" value="Quinolinate phosphoribosyl transferase, N-terminal domain"/>
    <property type="match status" value="1"/>
</dbReference>
<evidence type="ECO:0000259" key="13">
    <source>
        <dbReference type="Pfam" id="PF01729"/>
    </source>
</evidence>
<comment type="function">
    <text evidence="1 12">Involved in the catabolism of quinolinic acid (QA).</text>
</comment>
<comment type="catalytic activity">
    <reaction evidence="11 12">
        <text>nicotinate beta-D-ribonucleotide + CO2 + diphosphate = quinolinate + 5-phospho-alpha-D-ribose 1-diphosphate + 2 H(+)</text>
        <dbReference type="Rhea" id="RHEA:12733"/>
        <dbReference type="ChEBI" id="CHEBI:15378"/>
        <dbReference type="ChEBI" id="CHEBI:16526"/>
        <dbReference type="ChEBI" id="CHEBI:29959"/>
        <dbReference type="ChEBI" id="CHEBI:33019"/>
        <dbReference type="ChEBI" id="CHEBI:57502"/>
        <dbReference type="ChEBI" id="CHEBI:58017"/>
        <dbReference type="EC" id="2.4.2.19"/>
    </reaction>
</comment>
<dbReference type="OMA" id="DIVMCDN"/>
<sequence length="297" mass="31643">MTSVARGMFNPLQMREAIVGFLREDIPNFDVGGEVVGSAVCKAKFFVKSPLVIAGFPFVDEVLDALGCKVVWAVNEGTFVNGSSTNRVVVGSVEGPANRLLQAERTALELLTRCSACATYARRCVMTSKSKNTNWSGKVAATRKTTPGPFRAVEKYGAIVGGADPHRYNLSSMVMLKDNHIDIAGGIAAALRRTRELCGFSIKIEVECRSVADAIEAATGGADVVMLDNFTPDAARKAVPEIKKKFPHVIIEMSGGINDQTVADYAVDGVDIVSIGLITHGPPPVDISMKITPASKL</sequence>
<comment type="pathway">
    <text evidence="2 12">Cofactor biosynthesis; NAD(+) biosynthesis; nicotinate D-ribonucleotide from quinolinate: step 1/1.</text>
</comment>
<dbReference type="EC" id="2.4.2.19" evidence="5 12"/>
<dbReference type="FunFam" id="3.20.20.70:FF:000090">
    <property type="entry name" value="Nicotinate-nucleotide pyrophosphorylase [carboxylating]"/>
    <property type="match status" value="1"/>
</dbReference>
<dbReference type="Pfam" id="PF01729">
    <property type="entry name" value="QRPTase_C"/>
    <property type="match status" value="1"/>
</dbReference>
<evidence type="ECO:0000256" key="5">
    <source>
        <dbReference type="ARBA" id="ARBA00011944"/>
    </source>
</evidence>
<dbReference type="InterPro" id="IPR022412">
    <property type="entry name" value="Quinolinate_PRibosylTrfase_N"/>
</dbReference>
<keyword evidence="7 12" id="KW-0662">Pyridine nucleotide biosynthesis</keyword>
<evidence type="ECO:0000256" key="11">
    <source>
        <dbReference type="ARBA" id="ARBA00047445"/>
    </source>
</evidence>
<dbReference type="CDD" id="cd01572">
    <property type="entry name" value="QPRTase"/>
    <property type="match status" value="1"/>
</dbReference>
<evidence type="ECO:0000256" key="1">
    <source>
        <dbReference type="ARBA" id="ARBA00003237"/>
    </source>
</evidence>
<evidence type="ECO:0000313" key="15">
    <source>
        <dbReference type="EMBL" id="CUI15128.1"/>
    </source>
</evidence>
<protein>
    <recommendedName>
        <fullName evidence="6 12">Nicotinate-nucleotide pyrophosphorylase [carboxylating]</fullName>
        <ecNumber evidence="5 12">2.4.2.19</ecNumber>
    </recommendedName>
    <alternativeName>
        <fullName evidence="10 12">Quinolinate phosphoribosyltransferase [decarboxylating]</fullName>
    </alternativeName>
</protein>
<dbReference type="VEuPathDB" id="TriTrypDB:BSAL_27275"/>
<evidence type="ECO:0000313" key="16">
    <source>
        <dbReference type="Proteomes" id="UP000051952"/>
    </source>
</evidence>
<evidence type="ECO:0000256" key="4">
    <source>
        <dbReference type="ARBA" id="ARBA00011218"/>
    </source>
</evidence>
<evidence type="ECO:0000256" key="9">
    <source>
        <dbReference type="ARBA" id="ARBA00022679"/>
    </source>
</evidence>
<feature type="domain" description="Quinolinate phosphoribosyl transferase N-terminal" evidence="14">
    <location>
        <begin position="37"/>
        <end position="115"/>
    </location>
</feature>
<dbReference type="InterPro" id="IPR002638">
    <property type="entry name" value="Quinolinate_PRibosylTrfase_C"/>
</dbReference>
<dbReference type="GO" id="GO:0009435">
    <property type="term" value="P:NAD+ biosynthetic process"/>
    <property type="evidence" value="ECO:0007669"/>
    <property type="project" value="UniProtKB-UniPathway"/>
</dbReference>
<dbReference type="InterPro" id="IPR036068">
    <property type="entry name" value="Nicotinate_pribotase-like_C"/>
</dbReference>
<dbReference type="InterPro" id="IPR037128">
    <property type="entry name" value="Quinolinate_PRibosylTase_N_sf"/>
</dbReference>
<dbReference type="PIRSF" id="PIRSF006250">
    <property type="entry name" value="NadC_ModD"/>
    <property type="match status" value="1"/>
</dbReference>
<dbReference type="InterPro" id="IPR013785">
    <property type="entry name" value="Aldolase_TIM"/>
</dbReference>
<dbReference type="SUPFAM" id="SSF51690">
    <property type="entry name" value="Nicotinate/Quinolinate PRTase C-terminal domain-like"/>
    <property type="match status" value="1"/>
</dbReference>
<organism evidence="15 16">
    <name type="scientific">Bodo saltans</name>
    <name type="common">Flagellated protozoan</name>
    <dbReference type="NCBI Taxonomy" id="75058"/>
    <lineage>
        <taxon>Eukaryota</taxon>
        <taxon>Discoba</taxon>
        <taxon>Euglenozoa</taxon>
        <taxon>Kinetoplastea</taxon>
        <taxon>Metakinetoplastina</taxon>
        <taxon>Eubodonida</taxon>
        <taxon>Bodonidae</taxon>
        <taxon>Bodo</taxon>
    </lineage>
</organism>
<keyword evidence="9 12" id="KW-0808">Transferase</keyword>
<gene>
    <name evidence="15" type="ORF">BSAL_27275</name>
</gene>
<comment type="subunit">
    <text evidence="4 12">Hexamer formed by 3 homodimers.</text>
</comment>
<evidence type="ECO:0000256" key="12">
    <source>
        <dbReference type="PIRNR" id="PIRNR006250"/>
    </source>
</evidence>
<dbReference type="InterPro" id="IPR004393">
    <property type="entry name" value="NadC"/>
</dbReference>
<dbReference type="Pfam" id="PF02749">
    <property type="entry name" value="QRPTase_N"/>
    <property type="match status" value="1"/>
</dbReference>
<dbReference type="PANTHER" id="PTHR32179:SF3">
    <property type="entry name" value="NICOTINATE-NUCLEOTIDE PYROPHOSPHORYLASE [CARBOXYLATING]"/>
    <property type="match status" value="1"/>
</dbReference>
<keyword evidence="16" id="KW-1185">Reference proteome</keyword>
<evidence type="ECO:0000256" key="10">
    <source>
        <dbReference type="ARBA" id="ARBA00033102"/>
    </source>
</evidence>